<evidence type="ECO:0000313" key="4">
    <source>
        <dbReference type="EMBL" id="PKR53525.1"/>
    </source>
</evidence>
<sequence length="532" mass="59735">MAAKRGRPGYPSWCRDLAETEYLKGLTPAEIAITLNGRGIDINPRTIRGWAKKDAWDERLTQRRELPENLDSQIARLAAKQDMSYADSLKLANLSRARQRLAKLNPKPKPKPRVLNILHKDKLADALSADYGLYSYQQRFLTSTARFNWRLKCRQSGFSWVVALKMLLRALTGRKQLCISASQRQASNVLRYVRDHADRLGIPIDDENKESVTVAGTEILALPPNARTIQGFAGDVIFDEFAWVRNQKQLWEAVIPSITACGGTVDVLSTPFLPGSHFWKLTTNHEGRFNQWSGETLTIHDCINEGMQVPGGVDELRALFDLDSWAMMYECQWAEDGTSLLSWKDLEAIADPKDYRIGYDGFVRIGIDVGRVNDRTVIILVGETPDGLYVVLDYWELQDTRFEEQKNIAINAAMLYPLQDGQCDATGIGAQLAEDLSLATGGKIRPHHFSHDSKARVALNLQELVQTKKMRIPNDPGFMASLHAVQKIAGTNSIRYDAARTKDGHADHFWALGLAVDGLGERMGRMSQVEVW</sequence>
<accession>A0A2N3KSL0</accession>
<evidence type="ECO:0000259" key="3">
    <source>
        <dbReference type="Pfam" id="PF17289"/>
    </source>
</evidence>
<gene>
    <name evidence="4" type="ORF">COO20_13375</name>
</gene>
<name>A0A2N3KSL0_9PROT</name>
<dbReference type="Gene3D" id="3.30.420.240">
    <property type="match status" value="1"/>
</dbReference>
<dbReference type="AlphaFoldDB" id="A0A2N3KSL0"/>
<evidence type="ECO:0000259" key="2">
    <source>
        <dbReference type="Pfam" id="PF06056"/>
    </source>
</evidence>
<dbReference type="Pfam" id="PF06056">
    <property type="entry name" value="Terminase_5"/>
    <property type="match status" value="1"/>
</dbReference>
<evidence type="ECO:0000313" key="5">
    <source>
        <dbReference type="Proteomes" id="UP000233597"/>
    </source>
</evidence>
<proteinExistence type="predicted"/>
<evidence type="ECO:0000256" key="1">
    <source>
        <dbReference type="ARBA" id="ARBA00022612"/>
    </source>
</evidence>
<dbReference type="RefSeq" id="WP_101267324.1">
    <property type="nucleotide sequence ID" value="NZ_NWTK01000008.1"/>
</dbReference>
<dbReference type="Pfam" id="PF03237">
    <property type="entry name" value="Terminase_6N"/>
    <property type="match status" value="1"/>
</dbReference>
<dbReference type="Proteomes" id="UP000233597">
    <property type="component" value="Unassembled WGS sequence"/>
</dbReference>
<feature type="domain" description="Terminase ATPase subunit N-terminal" evidence="2">
    <location>
        <begin position="18"/>
        <end position="58"/>
    </location>
</feature>
<dbReference type="EMBL" id="NWTK01000008">
    <property type="protein sequence ID" value="PKR53525.1"/>
    <property type="molecule type" value="Genomic_DNA"/>
</dbReference>
<protein>
    <recommendedName>
        <fullName evidence="6">Terminase</fullName>
    </recommendedName>
</protein>
<feature type="domain" description="Terminase large subunit gp17-like C-terminal" evidence="3">
    <location>
        <begin position="365"/>
        <end position="516"/>
    </location>
</feature>
<dbReference type="InterPro" id="IPR010332">
    <property type="entry name" value="ATPase_terminase-su_N"/>
</dbReference>
<evidence type="ECO:0008006" key="6">
    <source>
        <dbReference type="Google" id="ProtNLM"/>
    </source>
</evidence>
<reference evidence="4 5" key="1">
    <citation type="submission" date="2017-09" db="EMBL/GenBank/DDBJ databases">
        <title>Biodiversity and function of Thalassospira species in the particle-attached aromatic-hydrocarbon-degrading consortia from the surface seawater of the South China Sea.</title>
        <authorList>
            <person name="Dong C."/>
            <person name="Liu R."/>
            <person name="Shao Z."/>
        </authorList>
    </citation>
    <scope>NUCLEOTIDE SEQUENCE [LARGE SCALE GENOMIC DNA]</scope>
    <source>
        <strain evidence="4 5">CSC1P2</strain>
    </source>
</reference>
<dbReference type="InterPro" id="IPR035421">
    <property type="entry name" value="Terminase_6C"/>
</dbReference>
<dbReference type="InterPro" id="IPR027417">
    <property type="entry name" value="P-loop_NTPase"/>
</dbReference>
<dbReference type="Gene3D" id="3.40.50.300">
    <property type="entry name" value="P-loop containing nucleotide triphosphate hydrolases"/>
    <property type="match status" value="1"/>
</dbReference>
<organism evidence="4 5">
    <name type="scientific">Thalassospira marina</name>
    <dbReference type="NCBI Taxonomy" id="2048283"/>
    <lineage>
        <taxon>Bacteria</taxon>
        <taxon>Pseudomonadati</taxon>
        <taxon>Pseudomonadota</taxon>
        <taxon>Alphaproteobacteria</taxon>
        <taxon>Rhodospirillales</taxon>
        <taxon>Thalassospiraceae</taxon>
        <taxon>Thalassospira</taxon>
    </lineage>
</organism>
<dbReference type="Pfam" id="PF17289">
    <property type="entry name" value="Terminase_6C"/>
    <property type="match status" value="1"/>
</dbReference>
<comment type="caution">
    <text evidence="4">The sequence shown here is derived from an EMBL/GenBank/DDBJ whole genome shotgun (WGS) entry which is preliminary data.</text>
</comment>
<dbReference type="OrthoDB" id="9801658at2"/>
<keyword evidence="1" id="KW-1188">Viral release from host cell</keyword>